<evidence type="ECO:0000313" key="3">
    <source>
        <dbReference type="Proteomes" id="UP000039046"/>
    </source>
</evidence>
<dbReference type="STRING" id="1531966.A0A0A1TR27"/>
<dbReference type="EMBL" id="CDHN01000005">
    <property type="protein sequence ID" value="CEJ93607.1"/>
    <property type="molecule type" value="Genomic_DNA"/>
</dbReference>
<name>A0A0A1TR27_9HYPO</name>
<proteinExistence type="predicted"/>
<evidence type="ECO:0000256" key="1">
    <source>
        <dbReference type="SAM" id="Phobius"/>
    </source>
</evidence>
<dbReference type="AlphaFoldDB" id="A0A0A1TR27"/>
<feature type="transmembrane region" description="Helical" evidence="1">
    <location>
        <begin position="20"/>
        <end position="43"/>
    </location>
</feature>
<dbReference type="HOGENOM" id="CLU_009663_0_0_1"/>
<protein>
    <submittedName>
        <fullName evidence="2">Uncharacterized protein</fullName>
    </submittedName>
</protein>
<keyword evidence="1" id="KW-0472">Membrane</keyword>
<organism evidence="2 3">
    <name type="scientific">[Torrubiella] hemipterigena</name>
    <dbReference type="NCBI Taxonomy" id="1531966"/>
    <lineage>
        <taxon>Eukaryota</taxon>
        <taxon>Fungi</taxon>
        <taxon>Dikarya</taxon>
        <taxon>Ascomycota</taxon>
        <taxon>Pezizomycotina</taxon>
        <taxon>Sordariomycetes</taxon>
        <taxon>Hypocreomycetidae</taxon>
        <taxon>Hypocreales</taxon>
        <taxon>Clavicipitaceae</taxon>
        <taxon>Clavicipitaceae incertae sedis</taxon>
        <taxon>'Torrubiella' clade</taxon>
    </lineage>
</organism>
<feature type="transmembrane region" description="Helical" evidence="1">
    <location>
        <begin position="698"/>
        <end position="722"/>
    </location>
</feature>
<accession>A0A0A1TR27</accession>
<keyword evidence="1" id="KW-1133">Transmembrane helix</keyword>
<dbReference type="Proteomes" id="UP000039046">
    <property type="component" value="Unassembled WGS sequence"/>
</dbReference>
<sequence>MAVDYVSFFHENLTVGRVSGIIALGISLTSLTIPLFLAILLLYHFDKPLTAASWSVLAREIQKSIWPSILRSDTVGSRNVHWTVRTVANISLALSILIFITGIVTPLGLSDEVVLSKAKIEQFVYTKDLTSFGLSTSMQRSDLPNRNCRYLGCNSSSLLIYSDSPRANTTAIEPAVLEFFESGTKNSTVASIWDIQYRLTTMRQDDDIDSGKPYPAGIAAHTKSLLAEDRILLVEGGIVDMHNGGVGFRNHTAPALSGQGMEWQEDILWMSPEISCTPRNISLLLHIPSERPDSNYSSANLYNITFVDEGGFANIRKGVPITDWPALDGDNPDIRLQADYSAWYLNIIMGVGLNLTTTKNAKYGINATLGKEYKIKSQKFQNQLPVQLSTEDLAYPDIVGFMPAEFGMNGSLVYLNQTYDPAKNTEQLASALNLQVNSYCQGVYNSADTDPHNRLLRCFQFFGIPKRTDGVSDLIQASGSSWRVPIHVCASGVKASVKQVSFQANGTEGLQDLTVLDIQDKKYDAANPPPTWAVEDYRSKNFSAQLYYRTTAPLWGIVDAKKKGTPGYNFTEAPSFYLPPALVDKSQWDDGPWDVLAGTTAPMSALRFLSNTMLTFTGNFNSIPSFGGVTELGQLALFHKIYDQEAGPAKILKLEWTNLMANWVVGTKTGKKQAAQASGDDERLASFLQHRIKYDMRFAIPAIILLACWVFIILGSIAAGVVHRHLFTHLKKMLNDTSVGRAALRNHPDVGHASLARASTKKWAKEVGGTIITLGEKDGSYASLQEVETSYKNGQVTTVSGM</sequence>
<evidence type="ECO:0000313" key="2">
    <source>
        <dbReference type="EMBL" id="CEJ93607.1"/>
    </source>
</evidence>
<keyword evidence="1" id="KW-0812">Transmembrane</keyword>
<gene>
    <name evidence="2" type="ORF">VHEMI09185</name>
</gene>
<dbReference type="OrthoDB" id="3034003at2759"/>
<reference evidence="2 3" key="1">
    <citation type="journal article" date="2015" name="Genome Announc.">
        <title>Draft Genome Sequence and Gene Annotation of the Entomopathogenic Fungus Verticillium hemipterigenum.</title>
        <authorList>
            <person name="Horn F."/>
            <person name="Habel A."/>
            <person name="Scharf D.H."/>
            <person name="Dworschak J."/>
            <person name="Brakhage A.A."/>
            <person name="Guthke R."/>
            <person name="Hertweck C."/>
            <person name="Linde J."/>
        </authorList>
    </citation>
    <scope>NUCLEOTIDE SEQUENCE [LARGE SCALE GENOMIC DNA]</scope>
</reference>
<feature type="transmembrane region" description="Helical" evidence="1">
    <location>
        <begin position="87"/>
        <end position="109"/>
    </location>
</feature>
<keyword evidence="3" id="KW-1185">Reference proteome</keyword>